<dbReference type="AlphaFoldDB" id="A0A6A5UQC4"/>
<protein>
    <recommendedName>
        <fullName evidence="3">Altered inheritance of mitochondria protein 9, mitochondrial</fullName>
    </recommendedName>
    <alternativeName>
        <fullName evidence="6">Found in mitochondrial proteome protein 29</fullName>
    </alternativeName>
</protein>
<evidence type="ECO:0000313" key="8">
    <source>
        <dbReference type="EMBL" id="KAF1965126.1"/>
    </source>
</evidence>
<dbReference type="InterPro" id="IPR051035">
    <property type="entry name" value="Mito_inheritance_9"/>
</dbReference>
<dbReference type="GO" id="GO:0005739">
    <property type="term" value="C:mitochondrion"/>
    <property type="evidence" value="ECO:0007669"/>
    <property type="project" value="UniProtKB-SubCell"/>
</dbReference>
<comment type="subcellular location">
    <subcellularLocation>
        <location evidence="1">Mitochondrion</location>
    </subcellularLocation>
</comment>
<evidence type="ECO:0000256" key="2">
    <source>
        <dbReference type="ARBA" id="ARBA00005543"/>
    </source>
</evidence>
<evidence type="ECO:0000256" key="7">
    <source>
        <dbReference type="SAM" id="MobiDB-lite"/>
    </source>
</evidence>
<keyword evidence="9" id="KW-1185">Reference proteome</keyword>
<feature type="region of interest" description="Disordered" evidence="7">
    <location>
        <begin position="389"/>
        <end position="420"/>
    </location>
</feature>
<comment type="similarity">
    <text evidence="2">Belongs to the AIM9 family.</text>
</comment>
<dbReference type="PANTHER" id="PTHR36091:SF1">
    <property type="entry name" value="ALTERED INHERITANCE OF MITOCHONDRIA PROTEIN 9, MITOCHONDRIAL"/>
    <property type="match status" value="1"/>
</dbReference>
<evidence type="ECO:0000256" key="3">
    <source>
        <dbReference type="ARBA" id="ARBA00016197"/>
    </source>
</evidence>
<keyword evidence="5" id="KW-0496">Mitochondrion</keyword>
<dbReference type="InterPro" id="IPR011009">
    <property type="entry name" value="Kinase-like_dom_sf"/>
</dbReference>
<feature type="compositionally biased region" description="Acidic residues" evidence="7">
    <location>
        <begin position="398"/>
        <end position="411"/>
    </location>
</feature>
<dbReference type="Proteomes" id="UP000800036">
    <property type="component" value="Unassembled WGS sequence"/>
</dbReference>
<reference evidence="8" key="1">
    <citation type="journal article" date="2020" name="Stud. Mycol.">
        <title>101 Dothideomycetes genomes: a test case for predicting lifestyles and emergence of pathogens.</title>
        <authorList>
            <person name="Haridas S."/>
            <person name="Albert R."/>
            <person name="Binder M."/>
            <person name="Bloem J."/>
            <person name="Labutti K."/>
            <person name="Salamov A."/>
            <person name="Andreopoulos B."/>
            <person name="Baker S."/>
            <person name="Barry K."/>
            <person name="Bills G."/>
            <person name="Bluhm B."/>
            <person name="Cannon C."/>
            <person name="Castanera R."/>
            <person name="Culley D."/>
            <person name="Daum C."/>
            <person name="Ezra D."/>
            <person name="Gonzalez J."/>
            <person name="Henrissat B."/>
            <person name="Kuo A."/>
            <person name="Liang C."/>
            <person name="Lipzen A."/>
            <person name="Lutzoni F."/>
            <person name="Magnuson J."/>
            <person name="Mondo S."/>
            <person name="Nolan M."/>
            <person name="Ohm R."/>
            <person name="Pangilinan J."/>
            <person name="Park H.-J."/>
            <person name="Ramirez L."/>
            <person name="Alfaro M."/>
            <person name="Sun H."/>
            <person name="Tritt A."/>
            <person name="Yoshinaga Y."/>
            <person name="Zwiers L.-H."/>
            <person name="Turgeon B."/>
            <person name="Goodwin S."/>
            <person name="Spatafora J."/>
            <person name="Crous P."/>
            <person name="Grigoriev I."/>
        </authorList>
    </citation>
    <scope>NUCLEOTIDE SEQUENCE</scope>
    <source>
        <strain evidence="8">CBS 107.79</strain>
    </source>
</reference>
<dbReference type="OrthoDB" id="2831558at2759"/>
<keyword evidence="4" id="KW-0809">Transit peptide</keyword>
<evidence type="ECO:0000313" key="9">
    <source>
        <dbReference type="Proteomes" id="UP000800036"/>
    </source>
</evidence>
<dbReference type="EMBL" id="ML976768">
    <property type="protein sequence ID" value="KAF1965126.1"/>
    <property type="molecule type" value="Genomic_DNA"/>
</dbReference>
<sequence>MYYDWSTKVIASPDPYNYTSGRWLRQDVLQWDARIVQFDFDALCRRVVALCPGARSITSVFIFYTDDGKRVVARLPFPLAGAQRLTTNSEAATIKFLQAETSIPIQSILEWSDDASISIGSEYIIMEHAPGISSHEKWPTMCGKLNDLNFPAYTPYLTTPKLSSNQEFCIGPDLAAHCNGLIDAGISRLPPAGSFPKRPRYYGSIETHHRLLEYGRAVKSRMAEDPRVRQAAAPEYPTVISAIIDCIELAFWYADEDRTQSEACAKAFDVSIRILAPKLSAARSMDEALFGPFRYCYRTWEDGAVVFREELIQTSLHWKELGFAEPCPFPLPSPDEILTHQKDYKLFEDAQQLKHGLSGPLNSSSDGWVPSEHWESTELAHQETFEGMRREILGNEQPDQDEPIKDEDDLGEIWPFDLKE</sequence>
<evidence type="ECO:0000256" key="4">
    <source>
        <dbReference type="ARBA" id="ARBA00022946"/>
    </source>
</evidence>
<name>A0A6A5UQC4_9PLEO</name>
<accession>A0A6A5UQC4</accession>
<proteinExistence type="inferred from homology"/>
<dbReference type="SUPFAM" id="SSF56112">
    <property type="entry name" value="Protein kinase-like (PK-like)"/>
    <property type="match status" value="1"/>
</dbReference>
<evidence type="ECO:0000256" key="6">
    <source>
        <dbReference type="ARBA" id="ARBA00031849"/>
    </source>
</evidence>
<organism evidence="8 9">
    <name type="scientific">Bimuria novae-zelandiae CBS 107.79</name>
    <dbReference type="NCBI Taxonomy" id="1447943"/>
    <lineage>
        <taxon>Eukaryota</taxon>
        <taxon>Fungi</taxon>
        <taxon>Dikarya</taxon>
        <taxon>Ascomycota</taxon>
        <taxon>Pezizomycotina</taxon>
        <taxon>Dothideomycetes</taxon>
        <taxon>Pleosporomycetidae</taxon>
        <taxon>Pleosporales</taxon>
        <taxon>Massarineae</taxon>
        <taxon>Didymosphaeriaceae</taxon>
        <taxon>Bimuria</taxon>
    </lineage>
</organism>
<evidence type="ECO:0000256" key="5">
    <source>
        <dbReference type="ARBA" id="ARBA00023128"/>
    </source>
</evidence>
<dbReference type="PANTHER" id="PTHR36091">
    <property type="entry name" value="ALTERED INHERITANCE OF MITOCHONDRIA PROTEIN 9, MITOCHONDRIAL"/>
    <property type="match status" value="1"/>
</dbReference>
<gene>
    <name evidence="8" type="ORF">BU23DRAFT_585168</name>
</gene>
<evidence type="ECO:0000256" key="1">
    <source>
        <dbReference type="ARBA" id="ARBA00004173"/>
    </source>
</evidence>